<dbReference type="PANTHER" id="PTHR35532:SF5">
    <property type="entry name" value="CARBOHYDRATE-BINDING DOMAIN-CONTAINING PROTEIN"/>
    <property type="match status" value="1"/>
</dbReference>
<dbReference type="AlphaFoldDB" id="K5D8A3"/>
<evidence type="ECO:0000313" key="4">
    <source>
        <dbReference type="Proteomes" id="UP000007995"/>
    </source>
</evidence>
<keyword evidence="1" id="KW-1133">Transmembrane helix</keyword>
<dbReference type="SUPFAM" id="SSF54001">
    <property type="entry name" value="Cysteine proteinases"/>
    <property type="match status" value="1"/>
</dbReference>
<dbReference type="HOGENOM" id="CLU_014876_0_0_10"/>
<evidence type="ECO:0000313" key="3">
    <source>
        <dbReference type="EMBL" id="EKJ89183.1"/>
    </source>
</evidence>
<sequence length="673" mass="79498">MYDAMVIGSKKIRWFIFGFALLLGGHLTILIVFEDAPRTSLNIALEKAANNRMELEKVLRYYQQNPADSLKYKAACFLIENMPYYSYPVGKQLENYKLYFNWLRHYKRETPQQLSDSIRKVFGPMEHLEKRSDICEVDSAYLCHNIEWAFKVWKGQPWGKHISFSTFCEYMLPYRIDDEPLEYWREMYYNKFDSLLEPLRNSDSPDKEDPVAVANYLIQKLPYKYHYYTGIFPYSFGHVGARHVQYLTGSCREVTDFAIYLFRSLGIPCAIDFMPMRDRVNVGHFWLVCWDKNGEEYMTDFPRVLSPVCKHWWYNHDNTAKIYRSTFSVNRKFVDKMMLYGEEIYPFWKTPKFVDVTDSYTRHKEKDVEIPASRFYRGHCTSQIAYLCLSCKRDWIPVDWTPLYSDNIVFHNVRKGGVMRVATYEDGNLCFLTDPFYQDSLTNDLRFYSCEEKKHDVILYAKYNLENDKQFIDRMLGGVFEGSNQRNFSKKDTLFIIRQKPFRLNTTVKSWTNKRYRYVRYVGYKNTNCNIAEVAFYGINDSVSLKGKIIGTPGCYQRNGSHEYTNVFDGKSWTSFDYKESTGGWAGLDLGVPTEICKIVYTPRNRDNYIRPGDIFELFYCDKDWKSAGEIQAVSDSLAFRNIPQDALLLLCNYTRGTQERIFAYENGVQEWK</sequence>
<dbReference type="EMBL" id="AGXW01000014">
    <property type="protein sequence ID" value="EKJ89183.1"/>
    <property type="molecule type" value="Genomic_DNA"/>
</dbReference>
<dbReference type="PANTHER" id="PTHR35532">
    <property type="entry name" value="SIMILAR TO POLYHYDROXYALKANOATE DEPOLYMERASE"/>
    <property type="match status" value="1"/>
</dbReference>
<dbReference type="Gene3D" id="2.60.120.260">
    <property type="entry name" value="Galactose-binding domain-like"/>
    <property type="match status" value="2"/>
</dbReference>
<accession>K5D8A3</accession>
<proteinExistence type="predicted"/>
<dbReference type="Pfam" id="PF01841">
    <property type="entry name" value="Transglut_core"/>
    <property type="match status" value="1"/>
</dbReference>
<evidence type="ECO:0000256" key="1">
    <source>
        <dbReference type="SAM" id="Phobius"/>
    </source>
</evidence>
<dbReference type="RefSeq" id="WP_007767116.1">
    <property type="nucleotide sequence ID" value="NZ_AKBZ01000006.1"/>
</dbReference>
<dbReference type="Proteomes" id="UP000007995">
    <property type="component" value="Unassembled WGS sequence"/>
</dbReference>
<name>K5D8A3_9BACE</name>
<keyword evidence="1" id="KW-0812">Transmembrane</keyword>
<dbReference type="OrthoDB" id="679512at2"/>
<dbReference type="InterPro" id="IPR038765">
    <property type="entry name" value="Papain-like_cys_pep_sf"/>
</dbReference>
<comment type="caution">
    <text evidence="3">The sequence shown here is derived from an EMBL/GenBank/DDBJ whole genome shotgun (WGS) entry which is preliminary data.</text>
</comment>
<protein>
    <recommendedName>
        <fullName evidence="2">Transglutaminase-like domain-containing protein</fullName>
    </recommendedName>
</protein>
<reference evidence="3 4" key="1">
    <citation type="submission" date="2012-02" db="EMBL/GenBank/DDBJ databases">
        <title>The Genome Sequence of Bacteroides finegoldii CL09T03C10.</title>
        <authorList>
            <consortium name="The Broad Institute Genome Sequencing Platform"/>
            <person name="Earl A."/>
            <person name="Ward D."/>
            <person name="Feldgarden M."/>
            <person name="Gevers D."/>
            <person name="Zitomersky N.L."/>
            <person name="Coyne M.J."/>
            <person name="Comstock L.E."/>
            <person name="Young S.K."/>
            <person name="Zeng Q."/>
            <person name="Gargeya S."/>
            <person name="Fitzgerald M."/>
            <person name="Haas B."/>
            <person name="Abouelleil A."/>
            <person name="Alvarado L."/>
            <person name="Arachchi H.M."/>
            <person name="Berlin A."/>
            <person name="Chapman S.B."/>
            <person name="Gearin G."/>
            <person name="Goldberg J."/>
            <person name="Griggs A."/>
            <person name="Gujja S."/>
            <person name="Hansen M."/>
            <person name="Heiman D."/>
            <person name="Howarth C."/>
            <person name="Larimer J."/>
            <person name="Lui A."/>
            <person name="MacDonald P.J.P."/>
            <person name="McCowen C."/>
            <person name="Montmayeur A."/>
            <person name="Murphy C."/>
            <person name="Neiman D."/>
            <person name="Pearson M."/>
            <person name="Priest M."/>
            <person name="Roberts A."/>
            <person name="Saif S."/>
            <person name="Shea T."/>
            <person name="Sisk P."/>
            <person name="Stolte C."/>
            <person name="Sykes S."/>
            <person name="Wortman J."/>
            <person name="Nusbaum C."/>
            <person name="Birren B."/>
        </authorList>
    </citation>
    <scope>NUCLEOTIDE SEQUENCE [LARGE SCALE GENOMIC DNA]</scope>
    <source>
        <strain evidence="3 4">CL09T03C10</strain>
    </source>
</reference>
<keyword evidence="1" id="KW-0472">Membrane</keyword>
<organism evidence="3 4">
    <name type="scientific">Bacteroides finegoldii CL09T03C10</name>
    <dbReference type="NCBI Taxonomy" id="997888"/>
    <lineage>
        <taxon>Bacteria</taxon>
        <taxon>Pseudomonadati</taxon>
        <taxon>Bacteroidota</taxon>
        <taxon>Bacteroidia</taxon>
        <taxon>Bacteroidales</taxon>
        <taxon>Bacteroidaceae</taxon>
        <taxon>Bacteroides</taxon>
    </lineage>
</organism>
<dbReference type="InterPro" id="IPR002931">
    <property type="entry name" value="Transglutaminase-like"/>
</dbReference>
<evidence type="ECO:0000259" key="2">
    <source>
        <dbReference type="Pfam" id="PF01841"/>
    </source>
</evidence>
<feature type="transmembrane region" description="Helical" evidence="1">
    <location>
        <begin position="12"/>
        <end position="33"/>
    </location>
</feature>
<gene>
    <name evidence="3" type="ORF">HMPREF1057_03936</name>
</gene>
<feature type="domain" description="Transglutaminase-like" evidence="2">
    <location>
        <begin position="196"/>
        <end position="293"/>
    </location>
</feature>